<gene>
    <name evidence="2" type="ORF">HERI1096_LOCUS32316</name>
    <name evidence="3" type="ORF">HERI1096_LOCUS32326</name>
    <name evidence="4" type="ORF">HERI1096_LOCUS32338</name>
</gene>
<dbReference type="PANTHER" id="PTHR46961:SF20">
    <property type="entry name" value="LOW QUALITY PROTEIN: DYNEIN BETA CHAIN, CILIARY-LIKE"/>
    <property type="match status" value="1"/>
</dbReference>
<dbReference type="AlphaFoldDB" id="A0A6T9LT61"/>
<dbReference type="EMBL" id="HBHX01058603">
    <property type="protein sequence ID" value="CAE0138626.1"/>
    <property type="molecule type" value="Transcribed_RNA"/>
</dbReference>
<dbReference type="GO" id="GO:0051959">
    <property type="term" value="F:dynein light intermediate chain binding"/>
    <property type="evidence" value="ECO:0007669"/>
    <property type="project" value="InterPro"/>
</dbReference>
<dbReference type="InterPro" id="IPR041228">
    <property type="entry name" value="Dynein_C"/>
</dbReference>
<dbReference type="EMBL" id="HBHX01058581">
    <property type="protein sequence ID" value="CAE0138604.1"/>
    <property type="molecule type" value="Transcribed_RNA"/>
</dbReference>
<feature type="domain" description="Dynein heavy chain C-terminal" evidence="1">
    <location>
        <begin position="2"/>
        <end position="304"/>
    </location>
</feature>
<evidence type="ECO:0000259" key="1">
    <source>
        <dbReference type="Pfam" id="PF18199"/>
    </source>
</evidence>
<accession>A0A6T9LT61</accession>
<dbReference type="Gene3D" id="3.10.490.20">
    <property type="match status" value="1"/>
</dbReference>
<dbReference type="InterPro" id="IPR043160">
    <property type="entry name" value="Dynein_C_barrel"/>
</dbReference>
<protein>
    <recommendedName>
        <fullName evidence="1">Dynein heavy chain C-terminal domain-containing protein</fullName>
    </recommendedName>
</protein>
<evidence type="ECO:0000313" key="3">
    <source>
        <dbReference type="EMBL" id="CAE0138604.1"/>
    </source>
</evidence>
<dbReference type="PANTHER" id="PTHR46961">
    <property type="entry name" value="DYNEIN HEAVY CHAIN 1, AXONEMAL-LIKE PROTEIN"/>
    <property type="match status" value="1"/>
</dbReference>
<dbReference type="Gene3D" id="1.20.1270.280">
    <property type="match status" value="1"/>
</dbReference>
<dbReference type="Pfam" id="PF18199">
    <property type="entry name" value="Dynein_C"/>
    <property type="match status" value="1"/>
</dbReference>
<evidence type="ECO:0000313" key="4">
    <source>
        <dbReference type="EMBL" id="CAE0138626.1"/>
    </source>
</evidence>
<reference evidence="3" key="1">
    <citation type="submission" date="2021-01" db="EMBL/GenBank/DDBJ databases">
        <authorList>
            <person name="Corre E."/>
            <person name="Pelletier E."/>
            <person name="Niang G."/>
            <person name="Scheremetjew M."/>
            <person name="Finn R."/>
            <person name="Kale V."/>
            <person name="Holt S."/>
            <person name="Cochrane G."/>
            <person name="Meng A."/>
            <person name="Brown T."/>
            <person name="Cohen L."/>
        </authorList>
    </citation>
    <scope>NUCLEOTIDE SEQUENCE</scope>
    <source>
        <strain evidence="3">CCMP281</strain>
    </source>
</reference>
<proteinExistence type="predicted"/>
<dbReference type="InterPro" id="IPR026983">
    <property type="entry name" value="DHC"/>
</dbReference>
<dbReference type="EMBL" id="HBHX01058570">
    <property type="protein sequence ID" value="CAE0138585.1"/>
    <property type="molecule type" value="Transcribed_RNA"/>
</dbReference>
<dbReference type="GO" id="GO:0030286">
    <property type="term" value="C:dynein complex"/>
    <property type="evidence" value="ECO:0007669"/>
    <property type="project" value="InterPro"/>
</dbReference>
<dbReference type="GO" id="GO:0007018">
    <property type="term" value="P:microtubule-based movement"/>
    <property type="evidence" value="ECO:0007669"/>
    <property type="project" value="InterPro"/>
</dbReference>
<organism evidence="3">
    <name type="scientific">Haptolina ericina</name>
    <dbReference type="NCBI Taxonomy" id="156174"/>
    <lineage>
        <taxon>Eukaryota</taxon>
        <taxon>Haptista</taxon>
        <taxon>Haptophyta</taxon>
        <taxon>Prymnesiophyceae</taxon>
        <taxon>Prymnesiales</taxon>
        <taxon>Prymnesiaceae</taxon>
        <taxon>Haptolina</taxon>
    </lineage>
</organism>
<dbReference type="GO" id="GO:0045505">
    <property type="term" value="F:dynein intermediate chain binding"/>
    <property type="evidence" value="ECO:0007669"/>
    <property type="project" value="InterPro"/>
</dbReference>
<evidence type="ECO:0000313" key="2">
    <source>
        <dbReference type="EMBL" id="CAE0138585.1"/>
    </source>
</evidence>
<sequence>MEEKVGEIQVSILEQLREDFSMVEIRMRIKEKGSPYVVFVLQELERMNKIVGAIRQQLEELALGLSGALNISDAMDALINAIFMNQVPPNWLKTCGQIGPTGTYNRKNLSAWYVDLKLRWAQLEEWSSPAKPIEQLPPSVWISGCFNPMGFVTASMQVTARAQQLSLDQMRVHVEVTEVTDIASVEAQPENGVHLHGLFMENARWDSEALGIPDELEVEQGITSVEPGSVAESKPKELYPVMPMIHLTARTVDTAVTETRIVDGRFICPFYTTTVRGPTFVFAGPLRTNCDPRKWILTGAALVMQPD</sequence>
<name>A0A6T9LT61_9EUKA</name>